<sequence length="507" mass="58126">MSATSPDSHAARIKTISERVKYFYSRNEKFRIYHGSTSTTRATVLSRANTVDTSQMKHVIGVDKANKTITVEPKVSMVELVNATLEHGLLPPVVMEFPAITVGGGFAGTSGESSSFKYGFFDNTVDRIEIVLADGEVVWASKDERADLFNAAAGTFGTFGVITSLRIPLIDASRYVRVTFQPTYTLQGSISGLEESIQDTTNDYVEGIMFSKQEGIIITGRLTDKQDPELPVTCYTRPHDTWFYLRAQEVLKKARKSKSSTAVSEIVPIKDYLFRYDRGAFWAGMYGFRYMVAPFTHFMRYLLDPLMHTATMYHAMHKSHMADQYVVQDIGFPHSKLGAFIDYTDETMGFYPLWLCPLKMQGDLSLRPRDQSTYMQDSRYPKSMINVGLWGPGAKDYDKFVKLNREIEHKTAELGGLKCFYAQAFYTEEEFWKIYDKEWYDELRAKYKASSLPTVYEKVNAAYLKWKPKSEQTFQERMKGRMQRLRPFNGIYGTFHAMLKKDYLLKQ</sequence>
<dbReference type="GO" id="GO:0071949">
    <property type="term" value="F:FAD binding"/>
    <property type="evidence" value="ECO:0007669"/>
    <property type="project" value="InterPro"/>
</dbReference>
<gene>
    <name evidence="8" type="ORF">AMS68_007232</name>
</gene>
<dbReference type="GO" id="GO:0008202">
    <property type="term" value="P:steroid metabolic process"/>
    <property type="evidence" value="ECO:0007669"/>
    <property type="project" value="TreeGrafter"/>
</dbReference>
<keyword evidence="6" id="KW-0472">Membrane</keyword>
<dbReference type="Pfam" id="PF01565">
    <property type="entry name" value="FAD_binding_4"/>
    <property type="match status" value="1"/>
</dbReference>
<dbReference type="EMBL" id="CP051143">
    <property type="protein sequence ID" value="QIX01715.1"/>
    <property type="molecule type" value="Genomic_DNA"/>
</dbReference>
<feature type="domain" description="FAD-binding PCMH-type" evidence="7">
    <location>
        <begin position="1"/>
        <end position="172"/>
    </location>
</feature>
<dbReference type="OrthoDB" id="415825at2759"/>
<dbReference type="Gene3D" id="3.30.465.10">
    <property type="match status" value="1"/>
</dbReference>
<evidence type="ECO:0000256" key="4">
    <source>
        <dbReference type="ARBA" id="ARBA00022989"/>
    </source>
</evidence>
<organism evidence="8 9">
    <name type="scientific">Peltaster fructicola</name>
    <dbReference type="NCBI Taxonomy" id="286661"/>
    <lineage>
        <taxon>Eukaryota</taxon>
        <taxon>Fungi</taxon>
        <taxon>Dikarya</taxon>
        <taxon>Ascomycota</taxon>
        <taxon>Pezizomycotina</taxon>
        <taxon>Dothideomycetes</taxon>
        <taxon>Dothideomycetes incertae sedis</taxon>
        <taxon>Peltaster</taxon>
    </lineage>
</organism>
<evidence type="ECO:0000256" key="1">
    <source>
        <dbReference type="ARBA" id="ARBA00004167"/>
    </source>
</evidence>
<accession>A0A6H0Y462</accession>
<evidence type="ECO:0000256" key="6">
    <source>
        <dbReference type="ARBA" id="ARBA00023136"/>
    </source>
</evidence>
<dbReference type="Proteomes" id="UP000503462">
    <property type="component" value="Chromosome 5"/>
</dbReference>
<name>A0A6H0Y462_9PEZI</name>
<keyword evidence="5" id="KW-0560">Oxidoreductase</keyword>
<dbReference type="PANTHER" id="PTHR10801:SF0">
    <property type="entry name" value="DELTA(24)-STEROL REDUCTASE"/>
    <property type="match status" value="1"/>
</dbReference>
<dbReference type="GO" id="GO:0016020">
    <property type="term" value="C:membrane"/>
    <property type="evidence" value="ECO:0007669"/>
    <property type="project" value="UniProtKB-SubCell"/>
</dbReference>
<evidence type="ECO:0000313" key="9">
    <source>
        <dbReference type="Proteomes" id="UP000503462"/>
    </source>
</evidence>
<dbReference type="GO" id="GO:0050614">
    <property type="term" value="F:Delta24-sterol reductase activity"/>
    <property type="evidence" value="ECO:0007669"/>
    <property type="project" value="UniProtKB-EC"/>
</dbReference>
<keyword evidence="4" id="KW-1133">Transmembrane helix</keyword>
<dbReference type="GO" id="GO:0005737">
    <property type="term" value="C:cytoplasm"/>
    <property type="evidence" value="ECO:0007669"/>
    <property type="project" value="TreeGrafter"/>
</dbReference>
<evidence type="ECO:0000256" key="3">
    <source>
        <dbReference type="ARBA" id="ARBA00022692"/>
    </source>
</evidence>
<comment type="subcellular location">
    <subcellularLocation>
        <location evidence="1">Membrane</location>
        <topology evidence="1">Single-pass membrane protein</topology>
    </subcellularLocation>
</comment>
<dbReference type="GO" id="GO:0000246">
    <property type="term" value="F:Delta24(24-1) sterol reductase activity"/>
    <property type="evidence" value="ECO:0007669"/>
    <property type="project" value="TreeGrafter"/>
</dbReference>
<dbReference type="SUPFAM" id="SSF56176">
    <property type="entry name" value="FAD-binding/transporter-associated domain-like"/>
    <property type="match status" value="1"/>
</dbReference>
<dbReference type="InterPro" id="IPR006094">
    <property type="entry name" value="Oxid_FAD_bind_N"/>
</dbReference>
<dbReference type="AlphaFoldDB" id="A0A6H0Y462"/>
<dbReference type="InterPro" id="IPR016166">
    <property type="entry name" value="FAD-bd_PCMH"/>
</dbReference>
<evidence type="ECO:0000256" key="2">
    <source>
        <dbReference type="ARBA" id="ARBA00012405"/>
    </source>
</evidence>
<dbReference type="PANTHER" id="PTHR10801">
    <property type="entry name" value="24-DEHYDROCHOLESTEROL REDUCTASE"/>
    <property type="match status" value="1"/>
</dbReference>
<dbReference type="InterPro" id="IPR040165">
    <property type="entry name" value="Diminuto-like"/>
</dbReference>
<dbReference type="PROSITE" id="PS51387">
    <property type="entry name" value="FAD_PCMH"/>
    <property type="match status" value="1"/>
</dbReference>
<evidence type="ECO:0000259" key="7">
    <source>
        <dbReference type="PROSITE" id="PS51387"/>
    </source>
</evidence>
<proteinExistence type="predicted"/>
<evidence type="ECO:0000313" key="8">
    <source>
        <dbReference type="EMBL" id="QIX01715.1"/>
    </source>
</evidence>
<dbReference type="InterPro" id="IPR036318">
    <property type="entry name" value="FAD-bd_PCMH-like_sf"/>
</dbReference>
<dbReference type="InterPro" id="IPR016169">
    <property type="entry name" value="FAD-bd_PCMH_sub2"/>
</dbReference>
<dbReference type="EC" id="1.3.1.72" evidence="2"/>
<reference evidence="8 9" key="1">
    <citation type="journal article" date="2016" name="Sci. Rep.">
        <title>Peltaster fructicola genome reveals evolution from an invasive phytopathogen to an ectophytic parasite.</title>
        <authorList>
            <person name="Xu C."/>
            <person name="Chen H."/>
            <person name="Gleason M.L."/>
            <person name="Xu J.R."/>
            <person name="Liu H."/>
            <person name="Zhang R."/>
            <person name="Sun G."/>
        </authorList>
    </citation>
    <scope>NUCLEOTIDE SEQUENCE [LARGE SCALE GENOMIC DNA]</scope>
    <source>
        <strain evidence="8 9">LNHT1506</strain>
    </source>
</reference>
<keyword evidence="3" id="KW-0812">Transmembrane</keyword>
<evidence type="ECO:0000256" key="5">
    <source>
        <dbReference type="ARBA" id="ARBA00023002"/>
    </source>
</evidence>
<protein>
    <recommendedName>
        <fullName evidence="2">Delta(24)-sterol reductase</fullName>
        <ecNumber evidence="2">1.3.1.72</ecNumber>
    </recommendedName>
</protein>
<keyword evidence="9" id="KW-1185">Reference proteome</keyword>